<comment type="caution">
    <text evidence="2">The sequence shown here is derived from an EMBL/GenBank/DDBJ whole genome shotgun (WGS) entry which is preliminary data.</text>
</comment>
<accession>A0A178VVR5</accession>
<name>A0A178VVR5_ARATH</name>
<dbReference type="EMBL" id="LUHQ01000002">
    <property type="protein sequence ID" value="OAP10470.1"/>
    <property type="molecule type" value="Genomic_DNA"/>
</dbReference>
<dbReference type="PhylomeDB" id="A0A178VVR5"/>
<dbReference type="KEGG" id="ath:AT2G04034"/>
<dbReference type="RefSeq" id="NP_001031315.1">
    <property type="nucleotide sequence ID" value="NM_001036238.2"/>
</dbReference>
<dbReference type="OMA" id="CEKRIRC"/>
<reference evidence="3" key="1">
    <citation type="journal article" date="2016" name="Proc. Natl. Acad. Sci. U.S.A.">
        <title>Chromosome-level assembly of Arabidopsis thaliana Ler reveals the extent of translocation and inversion polymorphisms.</title>
        <authorList>
            <person name="Zapata L."/>
            <person name="Ding J."/>
            <person name="Willing E.M."/>
            <person name="Hartwig B."/>
            <person name="Bezdan D."/>
            <person name="Jiao W.B."/>
            <person name="Patel V."/>
            <person name="Velikkakam James G."/>
            <person name="Koornneef M."/>
            <person name="Ossowski S."/>
            <person name="Schneeberger K."/>
        </authorList>
    </citation>
    <scope>NUCLEOTIDE SEQUENCE [LARGE SCALE GENOMIC DNA]</scope>
    <source>
        <strain evidence="3">cv. Landsberg erecta</strain>
    </source>
</reference>
<evidence type="ECO:0000256" key="1">
    <source>
        <dbReference type="SAM" id="SignalP"/>
    </source>
</evidence>
<dbReference type="AlphaFoldDB" id="A0A178VVR5"/>
<dbReference type="ExpressionAtlas" id="A0A178VVR5">
    <property type="expression patterns" value="baseline and differential"/>
</dbReference>
<evidence type="ECO:0000313" key="3">
    <source>
        <dbReference type="Proteomes" id="UP000078284"/>
    </source>
</evidence>
<evidence type="ECO:0000313" key="2">
    <source>
        <dbReference type="EMBL" id="OAP10470.1"/>
    </source>
</evidence>
<dbReference type="PROSITE" id="PS51257">
    <property type="entry name" value="PROKAR_LIPOPROTEIN"/>
    <property type="match status" value="1"/>
</dbReference>
<sequence>MASRATSLFIFFFLISCTFMLLETNASKNKSRSDLPLCGFREHCDGLWCPGEGGKYSCINWSCNFIEDCEKRIRCEKTGPCCFDGLCDCTNF</sequence>
<feature type="chain" id="PRO_5008095322" evidence="1">
    <location>
        <begin position="27"/>
        <end position="92"/>
    </location>
</feature>
<keyword evidence="1" id="KW-0732">Signal</keyword>
<protein>
    <submittedName>
        <fullName evidence="2">Uncharacterized protein</fullName>
    </submittedName>
</protein>
<proteinExistence type="predicted"/>
<feature type="signal peptide" evidence="1">
    <location>
        <begin position="1"/>
        <end position="26"/>
    </location>
</feature>
<gene>
    <name evidence="2" type="ordered locus">AXX17_At2g03000</name>
</gene>
<dbReference type="Proteomes" id="UP000078284">
    <property type="component" value="Chromosome 2"/>
</dbReference>
<organism evidence="2 3">
    <name type="scientific">Arabidopsis thaliana</name>
    <name type="common">Mouse-ear cress</name>
    <dbReference type="NCBI Taxonomy" id="3702"/>
    <lineage>
        <taxon>Eukaryota</taxon>
        <taxon>Viridiplantae</taxon>
        <taxon>Streptophyta</taxon>
        <taxon>Embryophyta</taxon>
        <taxon>Tracheophyta</taxon>
        <taxon>Spermatophyta</taxon>
        <taxon>Magnoliopsida</taxon>
        <taxon>eudicotyledons</taxon>
        <taxon>Gunneridae</taxon>
        <taxon>Pentapetalae</taxon>
        <taxon>rosids</taxon>
        <taxon>malvids</taxon>
        <taxon>Brassicales</taxon>
        <taxon>Brassicaceae</taxon>
        <taxon>Camelineae</taxon>
        <taxon>Arabidopsis</taxon>
    </lineage>
</organism>